<dbReference type="InterPro" id="IPR054656">
    <property type="entry name" value="DVU_1557-like"/>
</dbReference>
<accession>A0A0T5XDF1</accession>
<evidence type="ECO:0000313" key="2">
    <source>
        <dbReference type="EMBL" id="KRT36390.1"/>
    </source>
</evidence>
<dbReference type="RefSeq" id="WP_057940992.1">
    <property type="nucleotide sequence ID" value="NZ_ACJX03000001.1"/>
</dbReference>
<protein>
    <recommendedName>
        <fullName evidence="1">DUF7479 domain-containing protein</fullName>
    </recommendedName>
</protein>
<evidence type="ECO:0000313" key="3">
    <source>
        <dbReference type="Proteomes" id="UP000005273"/>
    </source>
</evidence>
<comment type="caution">
    <text evidence="2">The sequence shown here is derived from an EMBL/GenBank/DDBJ whole genome shotgun (WGS) entry which is preliminary data.</text>
</comment>
<dbReference type="STRING" id="592015.HMPREF1705_03674"/>
<name>A0A0T5XDF1_9BACT</name>
<dbReference type="eggNOG" id="ENOG5033A2R">
    <property type="taxonomic scope" value="Bacteria"/>
</dbReference>
<reference evidence="3" key="1">
    <citation type="submission" date="2012-09" db="EMBL/GenBank/DDBJ databases">
        <authorList>
            <person name="Weinstock G."/>
            <person name="Sodergren E."/>
            <person name="Clifton S."/>
            <person name="Fulton L."/>
            <person name="Fulton B."/>
            <person name="Courtney L."/>
            <person name="Fronick C."/>
            <person name="Harrison M."/>
            <person name="Strong C."/>
            <person name="Farmer C."/>
            <person name="Delehaunty K."/>
            <person name="Markovic C."/>
            <person name="Hall O."/>
            <person name="Minx P."/>
            <person name="Tomlinson C."/>
            <person name="Mitreva M."/>
            <person name="Nelson J."/>
            <person name="Hou S."/>
            <person name="Wollam A."/>
            <person name="Pepin K.H."/>
            <person name="Johnson M."/>
            <person name="Bhonagiri V."/>
            <person name="Nash W.E."/>
            <person name="Suruliraj S."/>
            <person name="Warren W."/>
            <person name="Chinwalla A."/>
            <person name="Mardis E.R."/>
            <person name="Wilson R.K."/>
        </authorList>
    </citation>
    <scope>NUCLEOTIDE SEQUENCE [LARGE SCALE GENOMIC DNA]</scope>
    <source>
        <strain evidence="3">OS1</strain>
    </source>
</reference>
<dbReference type="NCBIfam" id="NF045645">
    <property type="entry name" value="DVU_1557_fam"/>
    <property type="match status" value="1"/>
</dbReference>
<sequence length="71" mass="8039">MSKETDLGFHEQTGWRCSCGNELTPHKVAALYLGNRFEIELPACSRCRFILVPESLAVGKMLEVEKILEDK</sequence>
<organism evidence="2 3">
    <name type="scientific">Acetomicrobium hydrogeniformans ATCC BAA-1850</name>
    <dbReference type="NCBI Taxonomy" id="592015"/>
    <lineage>
        <taxon>Bacteria</taxon>
        <taxon>Thermotogati</taxon>
        <taxon>Synergistota</taxon>
        <taxon>Synergistia</taxon>
        <taxon>Synergistales</taxon>
        <taxon>Acetomicrobiaceae</taxon>
        <taxon>Acetomicrobium</taxon>
    </lineage>
</organism>
<dbReference type="EMBL" id="ACJX03000001">
    <property type="protein sequence ID" value="KRT36390.1"/>
    <property type="molecule type" value="Genomic_DNA"/>
</dbReference>
<evidence type="ECO:0000259" key="1">
    <source>
        <dbReference type="Pfam" id="PF24292"/>
    </source>
</evidence>
<dbReference type="AlphaFoldDB" id="A0A0T5XDF1"/>
<gene>
    <name evidence="2" type="ORF">HMPREF1705_03674</name>
</gene>
<dbReference type="OrthoDB" id="1753012at2"/>
<dbReference type="InterPro" id="IPR055902">
    <property type="entry name" value="DUF7479"/>
</dbReference>
<keyword evidence="3" id="KW-1185">Reference proteome</keyword>
<dbReference type="Proteomes" id="UP000005273">
    <property type="component" value="Unassembled WGS sequence"/>
</dbReference>
<feature type="domain" description="DUF7479" evidence="1">
    <location>
        <begin position="14"/>
        <end position="71"/>
    </location>
</feature>
<dbReference type="Pfam" id="PF24292">
    <property type="entry name" value="DUF7479"/>
    <property type="match status" value="1"/>
</dbReference>
<proteinExistence type="predicted"/>